<evidence type="ECO:0000256" key="8">
    <source>
        <dbReference type="ARBA" id="ARBA00023163"/>
    </source>
</evidence>
<feature type="compositionally biased region" description="Basic and acidic residues" evidence="11">
    <location>
        <begin position="397"/>
        <end position="410"/>
    </location>
</feature>
<dbReference type="SUPFAM" id="SSF103637">
    <property type="entry name" value="CCHHC domain"/>
    <property type="match status" value="2"/>
</dbReference>
<keyword evidence="7" id="KW-0805">Transcription regulation</keyword>
<keyword evidence="5" id="KW-0862">Zinc</keyword>
<dbReference type="CDD" id="cd20103">
    <property type="entry name" value="MBT_L3MBTL1-like_rpt3"/>
    <property type="match status" value="1"/>
</dbReference>
<keyword evidence="9" id="KW-0539">Nucleus</keyword>
<evidence type="ECO:0000256" key="7">
    <source>
        <dbReference type="ARBA" id="ARBA00023015"/>
    </source>
</evidence>
<dbReference type="InterPro" id="IPR050548">
    <property type="entry name" value="PcG_chromatin_remod_factors"/>
</dbReference>
<comment type="caution">
    <text evidence="13">The sequence shown here is derived from an EMBL/GenBank/DDBJ whole genome shotgun (WGS) entry which is preliminary data.</text>
</comment>
<evidence type="ECO:0000313" key="14">
    <source>
        <dbReference type="Proteomes" id="UP001054837"/>
    </source>
</evidence>
<dbReference type="PROSITE" id="PS50105">
    <property type="entry name" value="SAM_DOMAIN"/>
    <property type="match status" value="1"/>
</dbReference>
<keyword evidence="14" id="KW-1185">Reference proteome</keyword>
<evidence type="ECO:0000256" key="3">
    <source>
        <dbReference type="ARBA" id="ARBA00022737"/>
    </source>
</evidence>
<dbReference type="GO" id="GO:0006325">
    <property type="term" value="P:chromatin organization"/>
    <property type="evidence" value="ECO:0007669"/>
    <property type="project" value="UniProtKB-KW"/>
</dbReference>
<dbReference type="Pfam" id="PF00536">
    <property type="entry name" value="SAM_1"/>
    <property type="match status" value="1"/>
</dbReference>
<feature type="compositionally biased region" description="Polar residues" evidence="11">
    <location>
        <begin position="411"/>
        <end position="420"/>
    </location>
</feature>
<proteinExistence type="predicted"/>
<evidence type="ECO:0000256" key="6">
    <source>
        <dbReference type="ARBA" id="ARBA00022853"/>
    </source>
</evidence>
<evidence type="ECO:0000256" key="10">
    <source>
        <dbReference type="PROSITE-ProRule" id="PRU00459"/>
    </source>
</evidence>
<evidence type="ECO:0000256" key="1">
    <source>
        <dbReference type="ARBA" id="ARBA00004123"/>
    </source>
</evidence>
<keyword evidence="4" id="KW-0863">Zinc-finger</keyword>
<dbReference type="AlphaFoldDB" id="A0AAV4MM16"/>
<dbReference type="SMART" id="SM00454">
    <property type="entry name" value="SAM"/>
    <property type="match status" value="1"/>
</dbReference>
<feature type="region of interest" description="Disordered" evidence="11">
    <location>
        <begin position="939"/>
        <end position="967"/>
    </location>
</feature>
<evidence type="ECO:0000313" key="13">
    <source>
        <dbReference type="EMBL" id="GIX73009.1"/>
    </source>
</evidence>
<evidence type="ECO:0000256" key="4">
    <source>
        <dbReference type="ARBA" id="ARBA00022771"/>
    </source>
</evidence>
<dbReference type="PANTHER" id="PTHR12247:SF131">
    <property type="entry name" value="LD05287P"/>
    <property type="match status" value="1"/>
</dbReference>
<feature type="repeat" description="MBT" evidence="10">
    <location>
        <begin position="622"/>
        <end position="720"/>
    </location>
</feature>
<feature type="repeat" description="MBT" evidence="10">
    <location>
        <begin position="729"/>
        <end position="824"/>
    </location>
</feature>
<feature type="region of interest" description="Disordered" evidence="11">
    <location>
        <begin position="496"/>
        <end position="523"/>
    </location>
</feature>
<feature type="repeat" description="MBT" evidence="10">
    <location>
        <begin position="547"/>
        <end position="604"/>
    </location>
</feature>
<dbReference type="SMART" id="SM00561">
    <property type="entry name" value="MBT"/>
    <property type="match status" value="3"/>
</dbReference>
<dbReference type="Pfam" id="PF01530">
    <property type="entry name" value="zf-C2HC"/>
    <property type="match status" value="2"/>
</dbReference>
<dbReference type="Gene3D" id="4.10.320.30">
    <property type="match status" value="2"/>
</dbReference>
<evidence type="ECO:0000256" key="2">
    <source>
        <dbReference type="ARBA" id="ARBA00022723"/>
    </source>
</evidence>
<dbReference type="CDD" id="cd20102">
    <property type="entry name" value="MBT_L3MBTL1-like_rpt2"/>
    <property type="match status" value="1"/>
</dbReference>
<feature type="compositionally biased region" description="Low complexity" evidence="11">
    <location>
        <begin position="319"/>
        <end position="335"/>
    </location>
</feature>
<dbReference type="GO" id="GO:0008270">
    <property type="term" value="F:zinc ion binding"/>
    <property type="evidence" value="ECO:0007669"/>
    <property type="project" value="UniProtKB-KW"/>
</dbReference>
<feature type="region of interest" description="Disordered" evidence="11">
    <location>
        <begin position="319"/>
        <end position="338"/>
    </location>
</feature>
<dbReference type="SUPFAM" id="SSF63748">
    <property type="entry name" value="Tudor/PWWP/MBT"/>
    <property type="match status" value="3"/>
</dbReference>
<accession>A0AAV4MM16</accession>
<dbReference type="PROSITE" id="PS51079">
    <property type="entry name" value="MBT"/>
    <property type="match status" value="3"/>
</dbReference>
<comment type="subcellular location">
    <subcellularLocation>
        <location evidence="1">Nucleus</location>
    </subcellularLocation>
</comment>
<dbReference type="GO" id="GO:0005634">
    <property type="term" value="C:nucleus"/>
    <property type="evidence" value="ECO:0007669"/>
    <property type="project" value="UniProtKB-SubCell"/>
</dbReference>
<dbReference type="Proteomes" id="UP001054837">
    <property type="component" value="Unassembled WGS sequence"/>
</dbReference>
<dbReference type="GO" id="GO:0045892">
    <property type="term" value="P:negative regulation of DNA-templated transcription"/>
    <property type="evidence" value="ECO:0007669"/>
    <property type="project" value="TreeGrafter"/>
</dbReference>
<keyword evidence="2" id="KW-0479">Metal-binding</keyword>
<feature type="compositionally biased region" description="Low complexity" evidence="11">
    <location>
        <begin position="944"/>
        <end position="955"/>
    </location>
</feature>
<keyword evidence="3" id="KW-0677">Repeat</keyword>
<dbReference type="SUPFAM" id="SSF47769">
    <property type="entry name" value="SAM/Pointed domain"/>
    <property type="match status" value="1"/>
</dbReference>
<keyword evidence="6" id="KW-0156">Chromatin regulator</keyword>
<dbReference type="GO" id="GO:0003682">
    <property type="term" value="F:chromatin binding"/>
    <property type="evidence" value="ECO:0007669"/>
    <property type="project" value="TreeGrafter"/>
</dbReference>
<dbReference type="InterPro" id="IPR036060">
    <property type="entry name" value="Znf_C2H2C_sf"/>
</dbReference>
<evidence type="ECO:0000256" key="5">
    <source>
        <dbReference type="ARBA" id="ARBA00022833"/>
    </source>
</evidence>
<feature type="compositionally biased region" description="Basic and acidic residues" evidence="11">
    <location>
        <begin position="510"/>
        <end position="523"/>
    </location>
</feature>
<evidence type="ECO:0000256" key="11">
    <source>
        <dbReference type="SAM" id="MobiDB-lite"/>
    </source>
</evidence>
<evidence type="ECO:0000256" key="9">
    <source>
        <dbReference type="ARBA" id="ARBA00023242"/>
    </source>
</evidence>
<keyword evidence="8" id="KW-0804">Transcription</keyword>
<evidence type="ECO:0000259" key="12">
    <source>
        <dbReference type="PROSITE" id="PS50105"/>
    </source>
</evidence>
<dbReference type="InterPro" id="IPR013761">
    <property type="entry name" value="SAM/pointed_sf"/>
</dbReference>
<dbReference type="EMBL" id="BPLQ01000573">
    <property type="protein sequence ID" value="GIX73009.1"/>
    <property type="molecule type" value="Genomic_DNA"/>
</dbReference>
<dbReference type="FunFam" id="4.10.320.30:FF:000001">
    <property type="entry name" value="Myelin transcription factor 1-like, a"/>
    <property type="match status" value="1"/>
</dbReference>
<protein>
    <submittedName>
        <fullName evidence="13">Lethal(3)malignant brain tumor-like protein 1</fullName>
    </submittedName>
</protein>
<dbReference type="GO" id="GO:0042393">
    <property type="term" value="F:histone binding"/>
    <property type="evidence" value="ECO:0007669"/>
    <property type="project" value="TreeGrafter"/>
</dbReference>
<feature type="domain" description="SAM" evidence="12">
    <location>
        <begin position="1072"/>
        <end position="1136"/>
    </location>
</feature>
<dbReference type="PANTHER" id="PTHR12247">
    <property type="entry name" value="POLYCOMB GROUP PROTEIN"/>
    <property type="match status" value="1"/>
</dbReference>
<dbReference type="InterPro" id="IPR001660">
    <property type="entry name" value="SAM"/>
</dbReference>
<feature type="region of interest" description="Disordered" evidence="11">
    <location>
        <begin position="397"/>
        <end position="451"/>
    </location>
</feature>
<dbReference type="InterPro" id="IPR002515">
    <property type="entry name" value="Znf_C2H2C"/>
</dbReference>
<name>A0AAV4MM16_9ARAC</name>
<feature type="compositionally biased region" description="Basic and acidic residues" evidence="11">
    <location>
        <begin position="421"/>
        <end position="432"/>
    </location>
</feature>
<dbReference type="Gene3D" id="2.30.30.140">
    <property type="match status" value="3"/>
</dbReference>
<dbReference type="Pfam" id="PF02820">
    <property type="entry name" value="MBT"/>
    <property type="match status" value="2"/>
</dbReference>
<sequence>MALAAPTSSVVSTSASCISPQLPLISLRETVAKINMPAAVNPQMSLSSTSVTNEPVYNLTISNGEIIHTATTSTVPKIAVPSVTALTVARDFKADPVTTTSQKPIIVTVSGMPGMSAGKHLTSVTNVLTAPLLSAPVHMVAQHFTTEKISSSSIVTLPTMTRVSTNISSINPVLSTKPRQAPHITPLLPGSILASKGQLVIASANSPMIGSSASVITTMSSISLSSSIVTVTPVIMTSTAPLVTLSGNPAVTLNPVSQGQVLSSIIQSNVKPCLSANNKTMLSTTYLKPVNIAAGPASFPVAVQPAAIAPAAITLSTAPLPSQQQSQPAIPQQMSTTVPLQPAKEVEIEGKNEKNLDDPLLDGLIWKDGIGELPGSDLRFRLNEFATLELITDDAPDAHSKDKKTVRDENTITSESNSVESRQKPIKSREMYQDENNTEKTSQNNAEEGSESRKDHLYVCGTCGCFGLKTEYICDGRFCSPRCQTSFNEKKNAMLRRGAAKDKTKRKKQKIESVEENGIKNDAKDDEMDCDDLIIDLKEPGESKKIFCWEEYLKKEGATAAPTKLFKDFQTYPSNGNGFVKDMKLEGIDPKHPSLFCVLSVSEIRANKSSTSTPKGFTVQEFDWNDYLKKSKAEAAPKQLFTWKSQPLNPNFRRGMKLEAVDKKNSSLVCVATITDVMDSRFLIHFDGWEDVYDYWADATSPYLHPINWCRDNNCDLTPPKDMKENVTFNWTKYLNDTRSIAVLPRAFKPRPPNEFKVGMKLEAVDRRNPGLLRVATIADRNDNSLLIHFDGWSSAYDYWVDDHSADIHPIHWCDKTGHPLEPPIVICSGQTVGPCPTSGCLGQGHMKGPKFTSHHSTFGCPYSPVNINKMDTIGQDRVIISRESLNEFTKKIADQGGTTDGLRRCPTPGCNGVGHVKGKYSVHHRVSGCPLAEKNALKTQQISSSNSNPSTSRTPTPPPPIAVISNNVDTKSLDNLKPKTTGLGRGKKKLKITGTGLRGRPPKHLTLLKLEAMKKAREATQQKADLEEKVHESVFNAPFTTPPKELPLSWEHSTQLIPGLGSIKGSAVRQWSVNQVAKFVSSLKGCEDQGKAFKEQLIDGEALLEMTQSDLLDILHLRLGPALKVFSSVIAFKESEKFE</sequence>
<organism evidence="13 14">
    <name type="scientific">Caerostris darwini</name>
    <dbReference type="NCBI Taxonomy" id="1538125"/>
    <lineage>
        <taxon>Eukaryota</taxon>
        <taxon>Metazoa</taxon>
        <taxon>Ecdysozoa</taxon>
        <taxon>Arthropoda</taxon>
        <taxon>Chelicerata</taxon>
        <taxon>Arachnida</taxon>
        <taxon>Araneae</taxon>
        <taxon>Araneomorphae</taxon>
        <taxon>Entelegynae</taxon>
        <taxon>Araneoidea</taxon>
        <taxon>Araneidae</taxon>
        <taxon>Caerostris</taxon>
    </lineage>
</organism>
<reference evidence="13 14" key="1">
    <citation type="submission" date="2021-06" db="EMBL/GenBank/DDBJ databases">
        <title>Caerostris darwini draft genome.</title>
        <authorList>
            <person name="Kono N."/>
            <person name="Arakawa K."/>
        </authorList>
    </citation>
    <scope>NUCLEOTIDE SEQUENCE [LARGE SCALE GENOMIC DNA]</scope>
</reference>
<dbReference type="InterPro" id="IPR004092">
    <property type="entry name" value="Mbt"/>
</dbReference>
<gene>
    <name evidence="13" type="primary">L3mbtl1</name>
    <name evidence="13" type="ORF">CDAR_39951</name>
</gene>
<dbReference type="PROSITE" id="PS51802">
    <property type="entry name" value="ZF_CCHHC"/>
    <property type="match status" value="2"/>
</dbReference>
<dbReference type="Gene3D" id="1.10.150.50">
    <property type="entry name" value="Transcription Factor, Ets-1"/>
    <property type="match status" value="1"/>
</dbReference>